<accession>A0AAD6JZQ5</accession>
<gene>
    <name evidence="3" type="ORF">OIU84_006149</name>
</gene>
<dbReference type="Proteomes" id="UP001162972">
    <property type="component" value="Chromosome 5"/>
</dbReference>
<name>A0AAD6JZQ5_9ROSI</name>
<dbReference type="PANTHER" id="PTHR21450">
    <property type="entry name" value="PROTEIN ALTERED PHOSPHATE STARVATION RESPONSE 1"/>
    <property type="match status" value="1"/>
</dbReference>
<evidence type="ECO:0000313" key="4">
    <source>
        <dbReference type="Proteomes" id="UP001162972"/>
    </source>
</evidence>
<dbReference type="AlphaFoldDB" id="A0AAD6JZQ5"/>
<protein>
    <recommendedName>
        <fullName evidence="2">DUF632 domain-containing protein</fullName>
    </recommendedName>
</protein>
<evidence type="ECO:0000259" key="2">
    <source>
        <dbReference type="Pfam" id="PF04782"/>
    </source>
</evidence>
<feature type="region of interest" description="Disordered" evidence="1">
    <location>
        <begin position="51"/>
        <end position="72"/>
    </location>
</feature>
<feature type="domain" description="DUF632" evidence="2">
    <location>
        <begin position="11"/>
        <end position="114"/>
    </location>
</feature>
<evidence type="ECO:0000256" key="1">
    <source>
        <dbReference type="SAM" id="MobiDB-lite"/>
    </source>
</evidence>
<dbReference type="Pfam" id="PF04782">
    <property type="entry name" value="DUF632"/>
    <property type="match status" value="1"/>
</dbReference>
<evidence type="ECO:0000313" key="3">
    <source>
        <dbReference type="EMBL" id="KAJ6413295.1"/>
    </source>
</evidence>
<comment type="caution">
    <text evidence="3">The sequence shown here is derived from an EMBL/GenBank/DDBJ whole genome shotgun (WGS) entry which is preliminary data.</text>
</comment>
<dbReference type="PANTHER" id="PTHR21450:SF34">
    <property type="entry name" value="DUF632 DOMAIN-CONTAINING PROTEIN"/>
    <property type="match status" value="1"/>
</dbReference>
<sequence>MNVVIVRFLKKKVAVKMEKGSAHIFMAVRMGKESAIKSSNKLARSITWNRSLSSRSSSSKSLLSSSSVSSSTRTELKSDLFDDYGMDAGSHSLTLGRLYAWEKKLYEEVKVNNKSLWSCSTLRSKLPVRYLSYTNTLSVDIYCICLLL</sequence>
<keyword evidence="4" id="KW-1185">Reference proteome</keyword>
<reference evidence="3 4" key="1">
    <citation type="journal article" date="2023" name="Int. J. Mol. Sci.">
        <title>De Novo Assembly and Annotation of 11 Diverse Shrub Willow (Salix) Genomes Reveals Novel Gene Organization in Sex-Linked Regions.</title>
        <authorList>
            <person name="Hyden B."/>
            <person name="Feng K."/>
            <person name="Yates T.B."/>
            <person name="Jawdy S."/>
            <person name="Cereghino C."/>
            <person name="Smart L.B."/>
            <person name="Muchero W."/>
        </authorList>
    </citation>
    <scope>NUCLEOTIDE SEQUENCE [LARGE SCALE GENOMIC DNA]</scope>
    <source>
        <tissue evidence="3">Shoot tip</tissue>
    </source>
</reference>
<organism evidence="3 4">
    <name type="scientific">Salix udensis</name>
    <dbReference type="NCBI Taxonomy" id="889485"/>
    <lineage>
        <taxon>Eukaryota</taxon>
        <taxon>Viridiplantae</taxon>
        <taxon>Streptophyta</taxon>
        <taxon>Embryophyta</taxon>
        <taxon>Tracheophyta</taxon>
        <taxon>Spermatophyta</taxon>
        <taxon>Magnoliopsida</taxon>
        <taxon>eudicotyledons</taxon>
        <taxon>Gunneridae</taxon>
        <taxon>Pentapetalae</taxon>
        <taxon>rosids</taxon>
        <taxon>fabids</taxon>
        <taxon>Malpighiales</taxon>
        <taxon>Salicaceae</taxon>
        <taxon>Saliceae</taxon>
        <taxon>Salix</taxon>
    </lineage>
</organism>
<proteinExistence type="predicted"/>
<dbReference type="EMBL" id="JAPFFJ010000013">
    <property type="protein sequence ID" value="KAJ6413295.1"/>
    <property type="molecule type" value="Genomic_DNA"/>
</dbReference>
<dbReference type="InterPro" id="IPR006867">
    <property type="entry name" value="DUF632"/>
</dbReference>